<dbReference type="EMBL" id="GBXM01087017">
    <property type="protein sequence ID" value="JAH21560.1"/>
    <property type="molecule type" value="Transcribed_RNA"/>
</dbReference>
<evidence type="ECO:0000313" key="1">
    <source>
        <dbReference type="EMBL" id="JAH21560.1"/>
    </source>
</evidence>
<proteinExistence type="predicted"/>
<protein>
    <submittedName>
        <fullName evidence="1">Uncharacterized protein</fullName>
    </submittedName>
</protein>
<reference evidence="1" key="1">
    <citation type="submission" date="2014-11" db="EMBL/GenBank/DDBJ databases">
        <authorList>
            <person name="Amaro Gonzalez C."/>
        </authorList>
    </citation>
    <scope>NUCLEOTIDE SEQUENCE</scope>
</reference>
<accession>A0A0E9QZ88</accession>
<reference evidence="1" key="2">
    <citation type="journal article" date="2015" name="Fish Shellfish Immunol.">
        <title>Early steps in the European eel (Anguilla anguilla)-Vibrio vulnificus interaction in the gills: Role of the RtxA13 toxin.</title>
        <authorList>
            <person name="Callol A."/>
            <person name="Pajuelo D."/>
            <person name="Ebbesson L."/>
            <person name="Teles M."/>
            <person name="MacKenzie S."/>
            <person name="Amaro C."/>
        </authorList>
    </citation>
    <scope>NUCLEOTIDE SEQUENCE</scope>
</reference>
<name>A0A0E9QZ88_ANGAN</name>
<organism evidence="1">
    <name type="scientific">Anguilla anguilla</name>
    <name type="common">European freshwater eel</name>
    <name type="synonym">Muraena anguilla</name>
    <dbReference type="NCBI Taxonomy" id="7936"/>
    <lineage>
        <taxon>Eukaryota</taxon>
        <taxon>Metazoa</taxon>
        <taxon>Chordata</taxon>
        <taxon>Craniata</taxon>
        <taxon>Vertebrata</taxon>
        <taxon>Euteleostomi</taxon>
        <taxon>Actinopterygii</taxon>
        <taxon>Neopterygii</taxon>
        <taxon>Teleostei</taxon>
        <taxon>Anguilliformes</taxon>
        <taxon>Anguillidae</taxon>
        <taxon>Anguilla</taxon>
    </lineage>
</organism>
<sequence>MFVFSQCYWVSQQQGAEFSESSTLANTTIMAIL</sequence>
<dbReference type="AlphaFoldDB" id="A0A0E9QZ88"/>